<dbReference type="EMBL" id="PGFH01000001">
    <property type="protein sequence ID" value="PJJ82412.1"/>
    <property type="molecule type" value="Genomic_DNA"/>
</dbReference>
<dbReference type="Gene3D" id="3.40.1170.60">
    <property type="match status" value="1"/>
</dbReference>
<accession>A0A2M9D9R0</accession>
<evidence type="ECO:0000313" key="5">
    <source>
        <dbReference type="EMBL" id="PJJ82412.1"/>
    </source>
</evidence>
<gene>
    <name evidence="5" type="ORF">CLV85_1612</name>
</gene>
<evidence type="ECO:0000259" key="4">
    <source>
        <dbReference type="Pfam" id="PF00817"/>
    </source>
</evidence>
<proteinExistence type="inferred from homology"/>
<comment type="function">
    <text evidence="3">Poorly processive, error-prone DNA polymerase involved in untargeted mutagenesis. Copies undamaged DNA at stalled replication forks, which arise in vivo from mismatched or misaligned primer ends. These misaligned primers can be extended by PolIV. Exhibits no 3'-5' exonuclease (proofreading) activity. May be involved in translesional synthesis, in conjunction with the beta clamp from PolIII.</text>
</comment>
<dbReference type="CDD" id="cd03468">
    <property type="entry name" value="PolY_like"/>
    <property type="match status" value="1"/>
</dbReference>
<dbReference type="InterPro" id="IPR043128">
    <property type="entry name" value="Rev_trsase/Diguanyl_cyclase"/>
</dbReference>
<comment type="similarity">
    <text evidence="1">Belongs to the DNA polymerase type-Y family.</text>
</comment>
<dbReference type="GO" id="GO:0006281">
    <property type="term" value="P:DNA repair"/>
    <property type="evidence" value="ECO:0007669"/>
    <property type="project" value="InterPro"/>
</dbReference>
<dbReference type="AlphaFoldDB" id="A0A2M9D9R0"/>
<dbReference type="PANTHER" id="PTHR35369:SF2">
    <property type="entry name" value="BLR3025 PROTEIN"/>
    <property type="match status" value="1"/>
</dbReference>
<dbReference type="Pfam" id="PF00817">
    <property type="entry name" value="IMS"/>
    <property type="match status" value="1"/>
</dbReference>
<feature type="domain" description="UmuC" evidence="4">
    <location>
        <begin position="11"/>
        <end position="140"/>
    </location>
</feature>
<evidence type="ECO:0000256" key="1">
    <source>
        <dbReference type="ARBA" id="ARBA00010945"/>
    </source>
</evidence>
<evidence type="ECO:0000313" key="6">
    <source>
        <dbReference type="Proteomes" id="UP000231742"/>
    </source>
</evidence>
<protein>
    <submittedName>
        <fullName evidence="5">Protein ImuB</fullName>
    </submittedName>
</protein>
<reference evidence="5 6" key="1">
    <citation type="submission" date="2017-11" db="EMBL/GenBank/DDBJ databases">
        <title>Genomic Encyclopedia of Archaeal and Bacterial Type Strains, Phase II (KMG-II): From Individual Species to Whole Genera.</title>
        <authorList>
            <person name="Goeker M."/>
        </authorList>
    </citation>
    <scope>NUCLEOTIDE SEQUENCE [LARGE SCALE GENOMIC DNA]</scope>
    <source>
        <strain evidence="5 6">DSM 16400</strain>
    </source>
</reference>
<sequence>MVWAPDWPIVAARQHEKLPADAPLVLVEKGLVFAAAASARAEGVTRGLRLREAQSRFPGIIDRPYDPALDSRAFEPVLTAIEELIPGVQLLRPGMCAVKVRGAAQYYGGEKAAALTVIARVNEIAASDARVGVADALFTAVHAARSTIARDPRSRASHVRVVAAGDSAAFLAPLPLTVLEEPHIVSLLSKLGISTLGEFAHLDRTDVRVRFGEPGARLHALASGRDPQAFVARTPPLDLDVVLDFEPALDRVDQVAFAVRSRADDFIDALMRAQLVATAIRVELDSESGEVAERVWLHPRSFSASDVVDRVRWQVQGSNLIETGLSSGISRVRIVPETVDEIGHHEIGLWGSGLEPRIHHGLSRVQSMLGHGGVLVPSIEGGRTLSSRQRLTAWGDRSVAERSPQRPWPGALPDPLPGTVFSSRHAVHVFAADGTAVAVDERGQVLAPPARFSTSDSRSRSLTAWAGPWPLAERWWEAGSSGPSWRFQAVDDTGCAWLLVLDSGGWWAEARYD</sequence>
<dbReference type="InterPro" id="IPR001126">
    <property type="entry name" value="UmuC"/>
</dbReference>
<dbReference type="InterPro" id="IPR050356">
    <property type="entry name" value="SulA_CellDiv_inhibitor"/>
</dbReference>
<dbReference type="Gene3D" id="1.10.150.20">
    <property type="entry name" value="5' to 3' exonuclease, C-terminal subdomain"/>
    <property type="match status" value="1"/>
</dbReference>
<dbReference type="SUPFAM" id="SSF56672">
    <property type="entry name" value="DNA/RNA polymerases"/>
    <property type="match status" value="1"/>
</dbReference>
<organism evidence="5 6">
    <name type="scientific">Salinibacterium amurskyense</name>
    <dbReference type="NCBI Taxonomy" id="205941"/>
    <lineage>
        <taxon>Bacteria</taxon>
        <taxon>Bacillati</taxon>
        <taxon>Actinomycetota</taxon>
        <taxon>Actinomycetes</taxon>
        <taxon>Micrococcales</taxon>
        <taxon>Microbacteriaceae</taxon>
        <taxon>Salinibacterium</taxon>
    </lineage>
</organism>
<keyword evidence="6" id="KW-1185">Reference proteome</keyword>
<dbReference type="PANTHER" id="PTHR35369">
    <property type="entry name" value="BLR3025 PROTEIN-RELATED"/>
    <property type="match status" value="1"/>
</dbReference>
<evidence type="ECO:0000256" key="2">
    <source>
        <dbReference type="ARBA" id="ARBA00022763"/>
    </source>
</evidence>
<dbReference type="InterPro" id="IPR043502">
    <property type="entry name" value="DNA/RNA_pol_sf"/>
</dbReference>
<dbReference type="Gene3D" id="3.30.70.270">
    <property type="match status" value="1"/>
</dbReference>
<comment type="caution">
    <text evidence="5">The sequence shown here is derived from an EMBL/GenBank/DDBJ whole genome shotgun (WGS) entry which is preliminary data.</text>
</comment>
<name>A0A2M9D9R0_9MICO</name>
<keyword evidence="2" id="KW-0227">DNA damage</keyword>
<evidence type="ECO:0000256" key="3">
    <source>
        <dbReference type="ARBA" id="ARBA00025589"/>
    </source>
</evidence>
<dbReference type="Proteomes" id="UP000231742">
    <property type="component" value="Unassembled WGS sequence"/>
</dbReference>